<sequence>MDFKEMGVGYRRVGASNKVTVKSFDINVTYLRTAITDVMTRVLTIRYSLNHMRESVINEEITTYVPHIVNMCMSALYAKLHNTNKTYGLHATRYTTDPSYTKDIELPLPLALAIQEFGSFRTHSLQENKIMVPTYPEGTQFEERSVVDLPIAEYLAYVPTLLQLGIQMKSVDAEIGKGSAWWTYKVEVILSTTDFLCTLPRSHYSDMSALLRMLFLSGSEESHPEDVVTFADNTTTYGTLVHRLTTGFNSRTILALIHSPSEECSFGSV</sequence>
<evidence type="ECO:0000313" key="2">
    <source>
        <dbReference type="Proteomes" id="UP000501690"/>
    </source>
</evidence>
<evidence type="ECO:0000313" key="1">
    <source>
        <dbReference type="EMBL" id="QCD86406.1"/>
    </source>
</evidence>
<dbReference type="EMBL" id="CP039347">
    <property type="protein sequence ID" value="QCD86406.1"/>
    <property type="molecule type" value="Genomic_DNA"/>
</dbReference>
<dbReference type="AlphaFoldDB" id="A0A4D6LDC9"/>
<name>A0A4D6LDC9_VIGUN</name>
<protein>
    <submittedName>
        <fullName evidence="1">Uncharacterized protein</fullName>
    </submittedName>
</protein>
<dbReference type="Proteomes" id="UP000501690">
    <property type="component" value="Linkage Group LG3"/>
</dbReference>
<accession>A0A4D6LDC9</accession>
<proteinExistence type="predicted"/>
<gene>
    <name evidence="1" type="ORF">DEO72_LG3g928</name>
</gene>
<reference evidence="1 2" key="1">
    <citation type="submission" date="2019-04" db="EMBL/GenBank/DDBJ databases">
        <title>An improved genome assembly and genetic linkage map for asparagus bean, Vigna unguiculata ssp. sesquipedialis.</title>
        <authorList>
            <person name="Xia Q."/>
            <person name="Zhang R."/>
            <person name="Dong Y."/>
        </authorList>
    </citation>
    <scope>NUCLEOTIDE SEQUENCE [LARGE SCALE GENOMIC DNA]</scope>
    <source>
        <tissue evidence="1">Leaf</tissue>
    </source>
</reference>
<organism evidence="1 2">
    <name type="scientific">Vigna unguiculata</name>
    <name type="common">Cowpea</name>
    <dbReference type="NCBI Taxonomy" id="3917"/>
    <lineage>
        <taxon>Eukaryota</taxon>
        <taxon>Viridiplantae</taxon>
        <taxon>Streptophyta</taxon>
        <taxon>Embryophyta</taxon>
        <taxon>Tracheophyta</taxon>
        <taxon>Spermatophyta</taxon>
        <taxon>Magnoliopsida</taxon>
        <taxon>eudicotyledons</taxon>
        <taxon>Gunneridae</taxon>
        <taxon>Pentapetalae</taxon>
        <taxon>rosids</taxon>
        <taxon>fabids</taxon>
        <taxon>Fabales</taxon>
        <taxon>Fabaceae</taxon>
        <taxon>Papilionoideae</taxon>
        <taxon>50 kb inversion clade</taxon>
        <taxon>NPAAA clade</taxon>
        <taxon>indigoferoid/millettioid clade</taxon>
        <taxon>Phaseoleae</taxon>
        <taxon>Vigna</taxon>
    </lineage>
</organism>
<keyword evidence="2" id="KW-1185">Reference proteome</keyword>